<evidence type="ECO:0000313" key="2">
    <source>
        <dbReference type="Proteomes" id="UP001501692"/>
    </source>
</evidence>
<organism evidence="1 2">
    <name type="scientific">Algibacter aquimarinus</name>
    <dbReference type="NCBI Taxonomy" id="1136748"/>
    <lineage>
        <taxon>Bacteria</taxon>
        <taxon>Pseudomonadati</taxon>
        <taxon>Bacteroidota</taxon>
        <taxon>Flavobacteriia</taxon>
        <taxon>Flavobacteriales</taxon>
        <taxon>Flavobacteriaceae</taxon>
        <taxon>Algibacter</taxon>
    </lineage>
</organism>
<reference evidence="2" key="1">
    <citation type="journal article" date="2019" name="Int. J. Syst. Evol. Microbiol.">
        <title>The Global Catalogue of Microorganisms (GCM) 10K type strain sequencing project: providing services to taxonomists for standard genome sequencing and annotation.</title>
        <authorList>
            <consortium name="The Broad Institute Genomics Platform"/>
            <consortium name="The Broad Institute Genome Sequencing Center for Infectious Disease"/>
            <person name="Wu L."/>
            <person name="Ma J."/>
        </authorList>
    </citation>
    <scope>NUCLEOTIDE SEQUENCE [LARGE SCALE GENOMIC DNA]</scope>
    <source>
        <strain evidence="2">JCM 18287</strain>
    </source>
</reference>
<gene>
    <name evidence="1" type="ORF">GCM10023315_30810</name>
</gene>
<comment type="caution">
    <text evidence="1">The sequence shown here is derived from an EMBL/GenBank/DDBJ whole genome shotgun (WGS) entry which is preliminary data.</text>
</comment>
<evidence type="ECO:0000313" key="1">
    <source>
        <dbReference type="EMBL" id="GAA4977829.1"/>
    </source>
</evidence>
<sequence length="150" mass="17746">MDFDKETYQSNDNFELTIKVYPTEAEKTIRFYKDLNNINISFSPKAEEFEFHQELKKRFIEGPPLFGDDSEYIDEYTISKEKPFKKIFLGTISESVNEIVFEIPELNIKNKIDKNFILKNQIILIKGNCRTIYGGKNKHFMSKEIKVELE</sequence>
<name>A0ABP9HT28_9FLAO</name>
<keyword evidence="2" id="KW-1185">Reference proteome</keyword>
<proteinExistence type="predicted"/>
<protein>
    <submittedName>
        <fullName evidence="1">Uncharacterized protein</fullName>
    </submittedName>
</protein>
<accession>A0ABP9HT28</accession>
<dbReference type="EMBL" id="BAABJK010000020">
    <property type="protein sequence ID" value="GAA4977829.1"/>
    <property type="molecule type" value="Genomic_DNA"/>
</dbReference>
<dbReference type="Proteomes" id="UP001501692">
    <property type="component" value="Unassembled WGS sequence"/>
</dbReference>